<feature type="compositionally biased region" description="Low complexity" evidence="1">
    <location>
        <begin position="825"/>
        <end position="841"/>
    </location>
</feature>
<feature type="domain" description="Aminotransferase-like plant mobile" evidence="2">
    <location>
        <begin position="257"/>
        <end position="582"/>
    </location>
</feature>
<dbReference type="PANTHER" id="PTHR46033:SF16">
    <property type="entry name" value="AMINOTRANSFERASE-LIKE PLANT MOBILE DOMAIN-CONTAINING PROTEIN"/>
    <property type="match status" value="1"/>
</dbReference>
<dbReference type="GO" id="GO:0010073">
    <property type="term" value="P:meristem maintenance"/>
    <property type="evidence" value="ECO:0007669"/>
    <property type="project" value="InterPro"/>
</dbReference>
<dbReference type="InterPro" id="IPR019557">
    <property type="entry name" value="AminoTfrase-like_pln_mobile"/>
</dbReference>
<dbReference type="Pfam" id="PF10536">
    <property type="entry name" value="PMD"/>
    <property type="match status" value="1"/>
</dbReference>
<dbReference type="PANTHER" id="PTHR46033">
    <property type="entry name" value="PROTEIN MAIN-LIKE 2"/>
    <property type="match status" value="1"/>
</dbReference>
<sequence length="1336" mass="146764">MKFTSSHHRFPFVFGCGFSIFVILPLVSRLPCKRDGRDGSYPHPRSPQVIFLPLAETFPFSRVCRCSSPSSAVQKSLGNGHWHQLEDKKKAVKKPPSTADFPLLPMASSSSHLPPDTAMASGGNSEIPTADTGTIVAGSVDDESVDGSRFSPVPEDDREDFVFPLLDPWYDNGGNFPYIPNKVSLPPSNWEWMLRGQEATMDQVWVPPLFSIYDLKIHRGDMQRRVWLRQYFFHGVAICIETPRCCGRFCGGGVLLHTRFFSWGKLTITLEDVENHWLLPVLGDMDPFAIEMSDEETLVEQALMARSSTRINAWSLYFAKGTEPAVRRAAFVAYWLCKCVFGDAPYYSMKPLYFRLAVKISFGHRFSLAAMFLGYLYLQLDSICLDEICGGSCHFITTCFNTSALQTFLWERSLNYQEVGNDNSQIREKFRNMSRHILSRYPDLRTNLPLVYRWVSLRGKDPDLVPSLDFEECIVWRPYSYRYADFSCHSVLYWFSDIASQSFELFPDDTRSLTYLSAVNPGWLPVWSDKGVEYTHYCANRVRRQFGLDQGVPGSPSETLPRTPSIAPFLNDRAFDYWSKSVSCMVIPCGGRLGICTVAMQEYWLRVAVAMADYVNQGRGTRVPLPNHHAHPVETMTLSPPTQTAISYADRQNLGFAEWDGSRDGWILYSTKFPSGWKESVKVVEERLRLDSKRGKGGKKVDSSKGDSSPAASKQKPKSAAKTTSKRPKVAMDMSMIPPSELGGRSLMAPGTSKKSAVGTSKAQKKPAVGSLGKPAEDTSIPSKETESSAVRKKSAPSSTKTKSQPGSKNVAASKKAKGKPTQKSAAAPPSSGEESPVESATPIEKESAVPTPPSTMYGRTRSKRKAAEEQVKSQAKWKVGDEAEGSDWTPIVIEEVSGDDDIMDAGIGTTEVSEGIVERQEVALESTDEVVAKDSPIDWSDSDDTMADETLGVTVSDEAVLVMADEVVQSTTSIMAEEVPGEIPVSMADVVRVDEAYEITPVMADEALAGMANETRISIVHEVIPIVASFDIVIIVGSAAKDDHDQDAGSVDSEETISDEPQPLQIIPFVDQRDEPRTIDPIEFHSNPPFARMASVMEGISLFGVAPRFERIFREESSPMVVSDRPSSGIFIGGQVPALEGTPIQDADDGGMADTEVRGVDVVPEDVETPVPVEKESVVHVVSAAASSSQTQSAVELITPGRGLTAKFGDFTTHFKFGAGFGGPMLSLLGSVLADMRRTSFKTLSEPKIFSWRSVVQDLIAVGFDLDFMLEHLRKVAHKFFGEAIAGEIKTVQEQISSLQSTLAVLVSYQGELMSAAAASPEVVEVASPIDGLFD</sequence>
<dbReference type="InterPro" id="IPR044824">
    <property type="entry name" value="MAIN-like"/>
</dbReference>
<evidence type="ECO:0000256" key="1">
    <source>
        <dbReference type="SAM" id="MobiDB-lite"/>
    </source>
</evidence>
<evidence type="ECO:0000313" key="3">
    <source>
        <dbReference type="EMBL" id="SPD09691.1"/>
    </source>
</evidence>
<name>A0A2N9HDG2_FAGSY</name>
<organism evidence="3">
    <name type="scientific">Fagus sylvatica</name>
    <name type="common">Beechnut</name>
    <dbReference type="NCBI Taxonomy" id="28930"/>
    <lineage>
        <taxon>Eukaryota</taxon>
        <taxon>Viridiplantae</taxon>
        <taxon>Streptophyta</taxon>
        <taxon>Embryophyta</taxon>
        <taxon>Tracheophyta</taxon>
        <taxon>Spermatophyta</taxon>
        <taxon>Magnoliopsida</taxon>
        <taxon>eudicotyledons</taxon>
        <taxon>Gunneridae</taxon>
        <taxon>Pentapetalae</taxon>
        <taxon>rosids</taxon>
        <taxon>fabids</taxon>
        <taxon>Fagales</taxon>
        <taxon>Fagaceae</taxon>
        <taxon>Fagus</taxon>
    </lineage>
</organism>
<reference evidence="3" key="1">
    <citation type="submission" date="2018-02" db="EMBL/GenBank/DDBJ databases">
        <authorList>
            <person name="Cohen D.B."/>
            <person name="Kent A.D."/>
        </authorList>
    </citation>
    <scope>NUCLEOTIDE SEQUENCE</scope>
</reference>
<gene>
    <name evidence="3" type="ORF">FSB_LOCUS37573</name>
</gene>
<feature type="compositionally biased region" description="Basic residues" evidence="1">
    <location>
        <begin position="715"/>
        <end position="729"/>
    </location>
</feature>
<feature type="compositionally biased region" description="Basic and acidic residues" evidence="1">
    <location>
        <begin position="691"/>
        <end position="705"/>
    </location>
</feature>
<proteinExistence type="predicted"/>
<protein>
    <recommendedName>
        <fullName evidence="2">Aminotransferase-like plant mobile domain-containing protein</fullName>
    </recommendedName>
</protein>
<dbReference type="EMBL" id="OIVN01003232">
    <property type="protein sequence ID" value="SPD09691.1"/>
    <property type="molecule type" value="Genomic_DNA"/>
</dbReference>
<accession>A0A2N9HDG2</accession>
<feature type="compositionally biased region" description="Polar residues" evidence="1">
    <location>
        <begin position="753"/>
        <end position="762"/>
    </location>
</feature>
<evidence type="ECO:0000259" key="2">
    <source>
        <dbReference type="Pfam" id="PF10536"/>
    </source>
</evidence>
<feature type="region of interest" description="Disordered" evidence="1">
    <location>
        <begin position="691"/>
        <end position="883"/>
    </location>
</feature>